<name>A0A379ANT0_AVIAV</name>
<accession>A0A379ANT0</accession>
<protein>
    <submittedName>
        <fullName evidence="1">Predicted transcriptional regulator</fullName>
    </submittedName>
</protein>
<organism evidence="1 2">
    <name type="scientific">Avibacterium avium</name>
    <name type="common">Pasteurella avium</name>
    <dbReference type="NCBI Taxonomy" id="751"/>
    <lineage>
        <taxon>Bacteria</taxon>
        <taxon>Pseudomonadati</taxon>
        <taxon>Pseudomonadota</taxon>
        <taxon>Gammaproteobacteria</taxon>
        <taxon>Pasteurellales</taxon>
        <taxon>Pasteurellaceae</taxon>
        <taxon>Avibacterium</taxon>
    </lineage>
</organism>
<proteinExistence type="predicted"/>
<sequence length="61" mass="7056">MTLLTLKELQAMKIGGRTKIYHLVKSGDFPKPIKIGKRSLWQLEDVQAWLDHNNPNKETPQ</sequence>
<reference evidence="1 2" key="1">
    <citation type="submission" date="2018-06" db="EMBL/GenBank/DDBJ databases">
        <authorList>
            <consortium name="Pathogen Informatics"/>
            <person name="Doyle S."/>
        </authorList>
    </citation>
    <scope>NUCLEOTIDE SEQUENCE [LARGE SCALE GENOMIC DNA]</scope>
    <source>
        <strain evidence="2">NCTC 11297</strain>
    </source>
</reference>
<dbReference type="InterPro" id="IPR010260">
    <property type="entry name" value="AlpA"/>
</dbReference>
<dbReference type="RefSeq" id="WP_103854389.1">
    <property type="nucleotide sequence ID" value="NZ_JBMMFK010000023.1"/>
</dbReference>
<gene>
    <name evidence="1" type="ORF">NCTC11297_00242</name>
</gene>
<dbReference type="GeneID" id="300132468"/>
<dbReference type="Proteomes" id="UP000255098">
    <property type="component" value="Unassembled WGS sequence"/>
</dbReference>
<evidence type="ECO:0000313" key="2">
    <source>
        <dbReference type="Proteomes" id="UP000255098"/>
    </source>
</evidence>
<dbReference type="EMBL" id="UGSP01000001">
    <property type="protein sequence ID" value="SUB23249.1"/>
    <property type="molecule type" value="Genomic_DNA"/>
</dbReference>
<evidence type="ECO:0000313" key="1">
    <source>
        <dbReference type="EMBL" id="SUB23249.1"/>
    </source>
</evidence>
<dbReference type="Gene3D" id="1.10.238.160">
    <property type="match status" value="1"/>
</dbReference>
<keyword evidence="2" id="KW-1185">Reference proteome</keyword>
<dbReference type="AlphaFoldDB" id="A0A379ANT0"/>
<dbReference type="Pfam" id="PF05930">
    <property type="entry name" value="Phage_AlpA"/>
    <property type="match status" value="1"/>
</dbReference>